<sequence length="60" mass="6837">MNSFIIDMGLVFTSTDKLSFMCEYLTSLYLIQISGSHNCSPPSRTKVIITIFVEYKEHAD</sequence>
<proteinExistence type="predicted"/>
<organism evidence="1 2">
    <name type="scientific">Trifolium subterraneum</name>
    <name type="common">Subterranean clover</name>
    <dbReference type="NCBI Taxonomy" id="3900"/>
    <lineage>
        <taxon>Eukaryota</taxon>
        <taxon>Viridiplantae</taxon>
        <taxon>Streptophyta</taxon>
        <taxon>Embryophyta</taxon>
        <taxon>Tracheophyta</taxon>
        <taxon>Spermatophyta</taxon>
        <taxon>Magnoliopsida</taxon>
        <taxon>eudicotyledons</taxon>
        <taxon>Gunneridae</taxon>
        <taxon>Pentapetalae</taxon>
        <taxon>rosids</taxon>
        <taxon>fabids</taxon>
        <taxon>Fabales</taxon>
        <taxon>Fabaceae</taxon>
        <taxon>Papilionoideae</taxon>
        <taxon>50 kb inversion clade</taxon>
        <taxon>NPAAA clade</taxon>
        <taxon>Hologalegina</taxon>
        <taxon>IRL clade</taxon>
        <taxon>Trifolieae</taxon>
        <taxon>Trifolium</taxon>
    </lineage>
</organism>
<keyword evidence="2" id="KW-1185">Reference proteome</keyword>
<accession>A0A2Z6M6L6</accession>
<dbReference type="Proteomes" id="UP000242715">
    <property type="component" value="Unassembled WGS sequence"/>
</dbReference>
<reference evidence="2" key="1">
    <citation type="journal article" date="2017" name="Front. Plant Sci.">
        <title>Climate Clever Clovers: New Paradigm to Reduce the Environmental Footprint of Ruminants by Breeding Low Methanogenic Forages Utilizing Haplotype Variation.</title>
        <authorList>
            <person name="Kaur P."/>
            <person name="Appels R."/>
            <person name="Bayer P.E."/>
            <person name="Keeble-Gagnere G."/>
            <person name="Wang J."/>
            <person name="Hirakawa H."/>
            <person name="Shirasawa K."/>
            <person name="Vercoe P."/>
            <person name="Stefanova K."/>
            <person name="Durmic Z."/>
            <person name="Nichols P."/>
            <person name="Revell C."/>
            <person name="Isobe S.N."/>
            <person name="Edwards D."/>
            <person name="Erskine W."/>
        </authorList>
    </citation>
    <scope>NUCLEOTIDE SEQUENCE [LARGE SCALE GENOMIC DNA]</scope>
    <source>
        <strain evidence="2">cv. Daliak</strain>
    </source>
</reference>
<dbReference type="AlphaFoldDB" id="A0A2Z6M6L6"/>
<name>A0A2Z6M6L6_TRISU</name>
<protein>
    <submittedName>
        <fullName evidence="1">Uncharacterized protein</fullName>
    </submittedName>
</protein>
<evidence type="ECO:0000313" key="2">
    <source>
        <dbReference type="Proteomes" id="UP000242715"/>
    </source>
</evidence>
<dbReference type="EMBL" id="DF973172">
    <property type="protein sequence ID" value="GAU17554.1"/>
    <property type="molecule type" value="Genomic_DNA"/>
</dbReference>
<gene>
    <name evidence="1" type="ORF">TSUD_340980</name>
</gene>
<evidence type="ECO:0000313" key="1">
    <source>
        <dbReference type="EMBL" id="GAU17554.1"/>
    </source>
</evidence>